<reference evidence="4" key="2">
    <citation type="journal article" date="2014" name="Nat. Commun.">
        <title>The cavefish genome reveals candidate genes for eye loss.</title>
        <authorList>
            <person name="McGaugh S.E."/>
            <person name="Gross J.B."/>
            <person name="Aken B."/>
            <person name="Blin M."/>
            <person name="Borowsky R."/>
            <person name="Chalopin D."/>
            <person name="Hinaux H."/>
            <person name="Jeffery W.R."/>
            <person name="Keene A."/>
            <person name="Ma L."/>
            <person name="Minx P."/>
            <person name="Murphy D."/>
            <person name="O'Quin K.E."/>
            <person name="Retaux S."/>
            <person name="Rohner N."/>
            <person name="Searle S.M."/>
            <person name="Stahl B.A."/>
            <person name="Tabin C."/>
            <person name="Volff J.N."/>
            <person name="Yoshizawa M."/>
            <person name="Warren W.C."/>
        </authorList>
    </citation>
    <scope>NUCLEOTIDE SEQUENCE [LARGE SCALE GENOMIC DNA]</scope>
    <source>
        <strain evidence="4">female</strain>
    </source>
</reference>
<dbReference type="PANTHER" id="PTHR14969">
    <property type="entry name" value="SPHINGOSINE-1-PHOSPHATE PHOSPHOHYDROLASE"/>
    <property type="match status" value="1"/>
</dbReference>
<dbReference type="SUPFAM" id="SSF48317">
    <property type="entry name" value="Acid phosphatase/Vanadium-dependent haloperoxidase"/>
    <property type="match status" value="1"/>
</dbReference>
<evidence type="ECO:0000256" key="1">
    <source>
        <dbReference type="SAM" id="MobiDB-lite"/>
    </source>
</evidence>
<feature type="region of interest" description="Disordered" evidence="1">
    <location>
        <begin position="42"/>
        <end position="89"/>
    </location>
</feature>
<dbReference type="AlphaFoldDB" id="A0A3B1IHQ6"/>
<feature type="transmembrane region" description="Helical" evidence="2">
    <location>
        <begin position="246"/>
        <end position="263"/>
    </location>
</feature>
<dbReference type="Bgee" id="ENSAMXG00000008555">
    <property type="expression patterns" value="Expressed in mesonephros and 14 other cell types or tissues"/>
</dbReference>
<keyword evidence="4" id="KW-1185">Reference proteome</keyword>
<reference evidence="3" key="3">
    <citation type="submission" date="2025-08" db="UniProtKB">
        <authorList>
            <consortium name="Ensembl"/>
        </authorList>
    </citation>
    <scope>IDENTIFICATION</scope>
</reference>
<organism evidence="3 4">
    <name type="scientific">Astyanax mexicanus</name>
    <name type="common">Blind cave fish</name>
    <name type="synonym">Astyanax fasciatus mexicanus</name>
    <dbReference type="NCBI Taxonomy" id="7994"/>
    <lineage>
        <taxon>Eukaryota</taxon>
        <taxon>Metazoa</taxon>
        <taxon>Chordata</taxon>
        <taxon>Craniata</taxon>
        <taxon>Vertebrata</taxon>
        <taxon>Euteleostomi</taxon>
        <taxon>Actinopterygii</taxon>
        <taxon>Neopterygii</taxon>
        <taxon>Teleostei</taxon>
        <taxon>Ostariophysi</taxon>
        <taxon>Characiformes</taxon>
        <taxon>Characoidei</taxon>
        <taxon>Acestrorhamphidae</taxon>
        <taxon>Acestrorhamphinae</taxon>
        <taxon>Astyanax</taxon>
    </lineage>
</organism>
<keyword evidence="2" id="KW-0812">Transmembrane</keyword>
<evidence type="ECO:0000256" key="2">
    <source>
        <dbReference type="SAM" id="Phobius"/>
    </source>
</evidence>
<dbReference type="GO" id="GO:0006670">
    <property type="term" value="P:sphingosine metabolic process"/>
    <property type="evidence" value="ECO:0007669"/>
    <property type="project" value="TreeGrafter"/>
</dbReference>
<feature type="compositionally biased region" description="Basic and acidic residues" evidence="1">
    <location>
        <begin position="49"/>
        <end position="69"/>
    </location>
</feature>
<proteinExistence type="predicted"/>
<dbReference type="Proteomes" id="UP000018467">
    <property type="component" value="Unassembled WGS sequence"/>
</dbReference>
<feature type="transmembrane region" description="Helical" evidence="2">
    <location>
        <begin position="313"/>
        <end position="334"/>
    </location>
</feature>
<dbReference type="GeneTree" id="ENSGT00940000158836"/>
<sequence>MGTGLKEQLSSLLCYLQDPVLVARFQQLCGVRGAFAKSEAGINGGGGGERAERARQRVADPGGKVEKSRCNNNGVANGTGGPGAAGDPVAVKPLRRNSLTGDSGHEFHINNRLLYYLFTCGTELGNELFYISFFPFLVWNVDPLVARRLIILWVWVMYVGQCTKDVMRWPRPASPPVVKVEVFYNSEYSMPSTHAMSGTAVPLATLLLTQDRWEDVIVGFFYSLLILLFFSPALEVIDTFHQINRYAPILIISLHAGLGLFSFTLDTWSTSRGDTAQILGTGAGIAVATHVNYQLAVIVDPTASMLPLQLPPLSFGLVGLCLLRFVLGVLVILVTRAVMKALTIPLVCWVVGISSKDVRKARQNMQVELPYRYIVYWTVGFSAFCIVPCLFVYIGLS</sequence>
<protein>
    <submittedName>
        <fullName evidence="3">Sphingosine-1-phosphate phosphatase 1</fullName>
    </submittedName>
</protein>
<name>A0A3B1IHQ6_ASTMX</name>
<evidence type="ECO:0000313" key="4">
    <source>
        <dbReference type="Proteomes" id="UP000018467"/>
    </source>
</evidence>
<dbReference type="GO" id="GO:0042392">
    <property type="term" value="F:sphingosine-1-phosphate phosphatase activity"/>
    <property type="evidence" value="ECO:0007669"/>
    <property type="project" value="TreeGrafter"/>
</dbReference>
<evidence type="ECO:0000313" key="3">
    <source>
        <dbReference type="Ensembl" id="ENSAMXP00000028769.1"/>
    </source>
</evidence>
<keyword evidence="2" id="KW-1133">Transmembrane helix</keyword>
<feature type="transmembrane region" description="Helical" evidence="2">
    <location>
        <begin position="216"/>
        <end position="234"/>
    </location>
</feature>
<dbReference type="GO" id="GO:0005789">
    <property type="term" value="C:endoplasmic reticulum membrane"/>
    <property type="evidence" value="ECO:0007669"/>
    <property type="project" value="TreeGrafter"/>
</dbReference>
<keyword evidence="2" id="KW-0472">Membrane</keyword>
<feature type="transmembrane region" description="Helical" evidence="2">
    <location>
        <begin position="275"/>
        <end position="293"/>
    </location>
</feature>
<dbReference type="Ensembl" id="ENSAMXT00000038602.1">
    <property type="protein sequence ID" value="ENSAMXP00000028769.1"/>
    <property type="gene ID" value="ENSAMXG00000008555.2"/>
</dbReference>
<accession>A0A3B1IHQ6</accession>
<dbReference type="CDD" id="cd03388">
    <property type="entry name" value="PAP2_SPPase1"/>
    <property type="match status" value="1"/>
</dbReference>
<dbReference type="InterPro" id="IPR036938">
    <property type="entry name" value="PAP2/HPO_sf"/>
</dbReference>
<reference evidence="4" key="1">
    <citation type="submission" date="2013-03" db="EMBL/GenBank/DDBJ databases">
        <authorList>
            <person name="Jeffery W."/>
            <person name="Warren W."/>
            <person name="Wilson R.K."/>
        </authorList>
    </citation>
    <scope>NUCLEOTIDE SEQUENCE</scope>
    <source>
        <strain evidence="4">female</strain>
    </source>
</reference>
<feature type="transmembrane region" description="Helical" evidence="2">
    <location>
        <begin position="373"/>
        <end position="396"/>
    </location>
</feature>
<reference evidence="3" key="4">
    <citation type="submission" date="2025-09" db="UniProtKB">
        <authorList>
            <consortium name="Ensembl"/>
        </authorList>
    </citation>
    <scope>IDENTIFICATION</scope>
</reference>
<dbReference type="PANTHER" id="PTHR14969:SF45">
    <property type="entry name" value="SPHINGOSINE-1-PHOSPHATE PHOSPHATASE 1"/>
    <property type="match status" value="1"/>
</dbReference>